<feature type="transmembrane region" description="Helical" evidence="2">
    <location>
        <begin position="343"/>
        <end position="360"/>
    </location>
</feature>
<feature type="transmembrane region" description="Helical" evidence="2">
    <location>
        <begin position="138"/>
        <end position="154"/>
    </location>
</feature>
<gene>
    <name evidence="3" type="ORF">STSP2_00491</name>
</gene>
<dbReference type="STRING" id="1936003.STSP2_00491"/>
<protein>
    <recommendedName>
        <fullName evidence="5">Glycosyltransferase RgtA/B/C/D-like domain-containing protein</fullName>
    </recommendedName>
</protein>
<dbReference type="Proteomes" id="UP000189674">
    <property type="component" value="Chromosome"/>
</dbReference>
<evidence type="ECO:0008006" key="5">
    <source>
        <dbReference type="Google" id="ProtNLM"/>
    </source>
</evidence>
<evidence type="ECO:0000313" key="4">
    <source>
        <dbReference type="Proteomes" id="UP000189674"/>
    </source>
</evidence>
<dbReference type="AlphaFoldDB" id="A0A1U9NHV8"/>
<evidence type="ECO:0000256" key="1">
    <source>
        <dbReference type="SAM" id="MobiDB-lite"/>
    </source>
</evidence>
<sequence>MGVNSRKKLGRNCAQSAPANTGPLSVSPDLRSRRELFGKITLASLTVFAATLAVLYFGYQPVPNSDFPAFISTAENILSLEAPSFKRTPGLGIAQILLSNFMPGPHPQLTAGWMLNTLLYIATAPLLYLVGRRVIGRAAPLLVILVLINPWSLYMLTQPIVETSLVFFLVLTFFLILKPSRWTYLTAAIASMFRYEAAVLIFIMLAVDLVRNKQLRERFWAVAFAGLASLPMIVWLLAMFVIRPGNSSLAENTYFDGYLAAGTSFATFADYIWQTAAAPLFMGTSGPACASITVVSKIVLATSLFGALTFAVYRKNWRTLALAAFLIVYYFLHASRSFTVDRYAVPVLWLTLLLAFKGAADTVTTLKQRLTIPAVIPVALLILTSIVCTMWALTLLRRLPSWPCFTAISAWTSAITAIVAVGLAITRIALTRCRILAHVAVLTVLAVVIVSNQIALCTVLGDGKTDYEFKLLADWYREKAPQNAKLATTMPHLLAIFAPDSEQDFVPTRRIPGDILNEFTQNALRRGITYVAWDSRMGLYPGDKYYQRWNMQKIAPLKVARDRASYEFITQLKTDAHNYINIFRLTADENTNQNAQTARTE</sequence>
<feature type="transmembrane region" description="Helical" evidence="2">
    <location>
        <begin position="399"/>
        <end position="423"/>
    </location>
</feature>
<feature type="region of interest" description="Disordered" evidence="1">
    <location>
        <begin position="1"/>
        <end position="26"/>
    </location>
</feature>
<feature type="transmembrane region" description="Helical" evidence="2">
    <location>
        <begin position="372"/>
        <end position="393"/>
    </location>
</feature>
<feature type="transmembrane region" description="Helical" evidence="2">
    <location>
        <begin position="294"/>
        <end position="313"/>
    </location>
</feature>
<keyword evidence="4" id="KW-1185">Reference proteome</keyword>
<keyword evidence="2" id="KW-0812">Transmembrane</keyword>
<proteinExistence type="predicted"/>
<accession>A0A1U9NHV8</accession>
<name>A0A1U9NHV8_9BACT</name>
<dbReference type="KEGG" id="alus:STSP2_00491"/>
<feature type="compositionally biased region" description="Basic residues" evidence="1">
    <location>
        <begin position="1"/>
        <end position="10"/>
    </location>
</feature>
<feature type="transmembrane region" description="Helical" evidence="2">
    <location>
        <begin position="40"/>
        <end position="59"/>
    </location>
</feature>
<keyword evidence="2" id="KW-1133">Transmembrane helix</keyword>
<feature type="transmembrane region" description="Helical" evidence="2">
    <location>
        <begin position="320"/>
        <end position="337"/>
    </location>
</feature>
<keyword evidence="2" id="KW-0472">Membrane</keyword>
<evidence type="ECO:0000256" key="2">
    <source>
        <dbReference type="SAM" id="Phobius"/>
    </source>
</evidence>
<feature type="transmembrane region" description="Helical" evidence="2">
    <location>
        <begin position="254"/>
        <end position="274"/>
    </location>
</feature>
<evidence type="ECO:0000313" key="3">
    <source>
        <dbReference type="EMBL" id="AQT67347.1"/>
    </source>
</evidence>
<dbReference type="RefSeq" id="WP_146659515.1">
    <property type="nucleotide sequence ID" value="NZ_CP019791.1"/>
</dbReference>
<feature type="transmembrane region" description="Helical" evidence="2">
    <location>
        <begin position="184"/>
        <end position="207"/>
    </location>
</feature>
<feature type="compositionally biased region" description="Polar residues" evidence="1">
    <location>
        <begin position="13"/>
        <end position="24"/>
    </location>
</feature>
<organism evidence="3 4">
    <name type="scientific">Anaerohalosphaera lusitana</name>
    <dbReference type="NCBI Taxonomy" id="1936003"/>
    <lineage>
        <taxon>Bacteria</taxon>
        <taxon>Pseudomonadati</taxon>
        <taxon>Planctomycetota</taxon>
        <taxon>Phycisphaerae</taxon>
        <taxon>Sedimentisphaerales</taxon>
        <taxon>Anaerohalosphaeraceae</taxon>
        <taxon>Anaerohalosphaera</taxon>
    </lineage>
</organism>
<feature type="transmembrane region" description="Helical" evidence="2">
    <location>
        <begin position="160"/>
        <end position="177"/>
    </location>
</feature>
<feature type="transmembrane region" description="Helical" evidence="2">
    <location>
        <begin position="219"/>
        <end position="242"/>
    </location>
</feature>
<dbReference type="EMBL" id="CP019791">
    <property type="protein sequence ID" value="AQT67347.1"/>
    <property type="molecule type" value="Genomic_DNA"/>
</dbReference>
<feature type="transmembrane region" description="Helical" evidence="2">
    <location>
        <begin position="111"/>
        <end position="131"/>
    </location>
</feature>
<reference evidence="4" key="1">
    <citation type="submission" date="2017-02" db="EMBL/GenBank/DDBJ databases">
        <title>Comparative genomics and description of representatives of a novel lineage of planctomycetes thriving in anoxic sediments.</title>
        <authorList>
            <person name="Spring S."/>
            <person name="Bunk B."/>
            <person name="Sproer C."/>
        </authorList>
    </citation>
    <scope>NUCLEOTIDE SEQUENCE [LARGE SCALE GENOMIC DNA]</scope>
    <source>
        <strain evidence="4">ST-NAGAB-D1</strain>
    </source>
</reference>
<feature type="transmembrane region" description="Helical" evidence="2">
    <location>
        <begin position="435"/>
        <end position="456"/>
    </location>
</feature>